<dbReference type="Gene3D" id="3.90.640.10">
    <property type="entry name" value="Actin, Chain A, domain 4"/>
    <property type="match status" value="2"/>
</dbReference>
<evidence type="ECO:0000313" key="4">
    <source>
        <dbReference type="Proteomes" id="UP001595957"/>
    </source>
</evidence>
<name>A0ABV9F254_9SPHN</name>
<protein>
    <submittedName>
        <fullName evidence="3">Hsp70 family protein</fullName>
    </submittedName>
</protein>
<evidence type="ECO:0000256" key="2">
    <source>
        <dbReference type="ARBA" id="ARBA00022840"/>
    </source>
</evidence>
<dbReference type="CDD" id="cd10231">
    <property type="entry name" value="ASKHA_NBD_HSP70_YegD-like"/>
    <property type="match status" value="1"/>
</dbReference>
<dbReference type="Gene3D" id="3.30.420.40">
    <property type="match status" value="3"/>
</dbReference>
<dbReference type="SUPFAM" id="SSF53067">
    <property type="entry name" value="Actin-like ATPase domain"/>
    <property type="match status" value="2"/>
</dbReference>
<dbReference type="PANTHER" id="PTHR42749">
    <property type="entry name" value="CELL SHAPE-DETERMINING PROTEIN MREB"/>
    <property type="match status" value="1"/>
</dbReference>
<dbReference type="InterPro" id="IPR013126">
    <property type="entry name" value="Hsp_70_fam"/>
</dbReference>
<keyword evidence="4" id="KW-1185">Reference proteome</keyword>
<organism evidence="3 4">
    <name type="scientific">Sphingobium tyrosinilyticum</name>
    <dbReference type="NCBI Taxonomy" id="2715436"/>
    <lineage>
        <taxon>Bacteria</taxon>
        <taxon>Pseudomonadati</taxon>
        <taxon>Pseudomonadota</taxon>
        <taxon>Alphaproteobacteria</taxon>
        <taxon>Sphingomonadales</taxon>
        <taxon>Sphingomonadaceae</taxon>
        <taxon>Sphingobium</taxon>
    </lineage>
</organism>
<dbReference type="Pfam" id="PF00012">
    <property type="entry name" value="HSP70"/>
    <property type="match status" value="1"/>
</dbReference>
<dbReference type="PRINTS" id="PR00301">
    <property type="entry name" value="HEATSHOCK70"/>
</dbReference>
<comment type="caution">
    <text evidence="3">The sequence shown here is derived from an EMBL/GenBank/DDBJ whole genome shotgun (WGS) entry which is preliminary data.</text>
</comment>
<dbReference type="InterPro" id="IPR043129">
    <property type="entry name" value="ATPase_NBD"/>
</dbReference>
<dbReference type="PANTHER" id="PTHR42749:SF1">
    <property type="entry name" value="CELL SHAPE-DETERMINING PROTEIN MREB"/>
    <property type="match status" value="1"/>
</dbReference>
<sequence length="440" mass="47711">MTSPPRSIGIDFGTTNSVVAIGDAGGQAAMVNFAAPEGPASIFRSALCFWEDGNVPGGIAREAGPWAIAEFLEYPQGSRFLQSFKSVAASRAFEHATIFEKRLRFEELGVIFLERLRAHAGEWLNTLPPHVIVGRPVRYAGQRPDSVLARQRYDLMFAALEREVHYVYEPLGAAFSFAARLNEPATLLVADFGGGTSDFSVVRIGEPGAARRCTPLGSAGIGIAGDRFDYRIMDKLVLPMLGKGGTYASMGKQFEIPAGYFADFGDWSRLALMHNRRTLAELQKLQRAAHDPAASGRMIAVVENELGYPLYDAVARLKRVLSTKEEAHFHFDSPGMRVEADVSRAEFEQWIAPDLARIGTTIDVALANAGVGADVIDHVFLTGGSSLIPAVRRLFEERFPAGRIASGDELTSIAHGLALIGQEADISQWAVTGEVETEQA</sequence>
<reference evidence="4" key="1">
    <citation type="journal article" date="2019" name="Int. J. Syst. Evol. Microbiol.">
        <title>The Global Catalogue of Microorganisms (GCM) 10K type strain sequencing project: providing services to taxonomists for standard genome sequencing and annotation.</title>
        <authorList>
            <consortium name="The Broad Institute Genomics Platform"/>
            <consortium name="The Broad Institute Genome Sequencing Center for Infectious Disease"/>
            <person name="Wu L."/>
            <person name="Ma J."/>
        </authorList>
    </citation>
    <scope>NUCLEOTIDE SEQUENCE [LARGE SCALE GENOMIC DNA]</scope>
    <source>
        <strain evidence="4">NBRC 103632</strain>
    </source>
</reference>
<dbReference type="InterPro" id="IPR042054">
    <property type="entry name" value="YegD-like"/>
</dbReference>
<gene>
    <name evidence="3" type="ORF">ACFO3E_12140</name>
</gene>
<dbReference type="EMBL" id="JBHSFZ010000025">
    <property type="protein sequence ID" value="MFC4594937.1"/>
    <property type="molecule type" value="Genomic_DNA"/>
</dbReference>
<evidence type="ECO:0000313" key="3">
    <source>
        <dbReference type="EMBL" id="MFC4594937.1"/>
    </source>
</evidence>
<proteinExistence type="predicted"/>
<accession>A0ABV9F254</accession>
<keyword evidence="2" id="KW-0067">ATP-binding</keyword>
<dbReference type="RefSeq" id="WP_380805006.1">
    <property type="nucleotide sequence ID" value="NZ_JBHSFZ010000025.1"/>
</dbReference>
<keyword evidence="1" id="KW-0547">Nucleotide-binding</keyword>
<evidence type="ECO:0000256" key="1">
    <source>
        <dbReference type="ARBA" id="ARBA00022741"/>
    </source>
</evidence>
<dbReference type="Proteomes" id="UP001595957">
    <property type="component" value="Unassembled WGS sequence"/>
</dbReference>